<evidence type="ECO:0000313" key="1">
    <source>
        <dbReference type="EMBL" id="ALY10522.1"/>
    </source>
</evidence>
<accession>A0A0U4IPF3</accession>
<protein>
    <submittedName>
        <fullName evidence="1">Uncharacterized protein</fullName>
    </submittedName>
</protein>
<reference evidence="1 2" key="1">
    <citation type="submission" date="2015-11" db="EMBL/GenBank/DDBJ databases">
        <authorList>
            <person name="Lee I.Y."/>
            <person name="Guerrero C.A."/>
            <person name="Bowman C.A."/>
            <person name="Russell D.A."/>
            <person name="Pope W.H."/>
            <person name="Jacobs-Sera D."/>
            <person name="Hendrix R.W."/>
            <person name="Hatfull G.F."/>
        </authorList>
    </citation>
    <scope>NUCLEOTIDE SEQUENCE [LARGE SCALE GENOMIC DNA]</scope>
</reference>
<sequence>MTTNGYVISTVNNMRDDLTKPVDITGQYGPQSVDLIIHYVRELTGVKWAGPTQHARDLMIAPGLRIWFDAVDPDSARYGDIVVLHGFDTSDFGTTGVFLQDFTETHFEIFSQTPHYPQVNLMLRESIVGVLRYKYVGPINKTNVLHEPYSIDRLWTPGSDEPHPLREAFLKDTPAEKRAVLGEFMVKDDEELTDGEWCVKQYDKYAADVLDDFVKRGERESARRAALWGFKPGVVESDTVQPNLDELNQPGDIIVWDSDVANAYGHIAIVQNAPAPWWRRLTNWLGITRPQTMVAVQQKQEEE</sequence>
<evidence type="ECO:0000313" key="2">
    <source>
        <dbReference type="Proteomes" id="UP000221143"/>
    </source>
</evidence>
<gene>
    <name evidence="1" type="primary">65</name>
    <name evidence="1" type="ORF">TAEYOUNG_65</name>
</gene>
<name>A0A0U4IPF3_9CAUD</name>
<proteinExistence type="predicted"/>
<dbReference type="EMBL" id="KU160668">
    <property type="protein sequence ID" value="ALY10522.1"/>
    <property type="molecule type" value="Genomic_DNA"/>
</dbReference>
<dbReference type="Proteomes" id="UP000221143">
    <property type="component" value="Segment"/>
</dbReference>
<organism evidence="1 2">
    <name type="scientific">Arthrobacter phage TaeYoung</name>
    <dbReference type="NCBI Taxonomy" id="1772318"/>
    <lineage>
        <taxon>Viruses</taxon>
        <taxon>Duplodnaviria</taxon>
        <taxon>Heunggongvirae</taxon>
        <taxon>Uroviricota</taxon>
        <taxon>Caudoviricetes</taxon>
        <taxon>Berryhillviridae</taxon>
        <taxon>Marthavirus</taxon>
        <taxon>Marthavirus martha</taxon>
    </lineage>
</organism>
<dbReference type="Gene3D" id="3.90.1720.10">
    <property type="entry name" value="endopeptidase domain like (from Nostoc punctiforme)"/>
    <property type="match status" value="1"/>
</dbReference>